<feature type="domain" description="Methyltransferase" evidence="1">
    <location>
        <begin position="50"/>
        <end position="145"/>
    </location>
</feature>
<keyword evidence="2" id="KW-0808">Transferase</keyword>
<organism evidence="2 3">
    <name type="scientific">Methylocystis heyeri</name>
    <dbReference type="NCBI Taxonomy" id="391905"/>
    <lineage>
        <taxon>Bacteria</taxon>
        <taxon>Pseudomonadati</taxon>
        <taxon>Pseudomonadota</taxon>
        <taxon>Alphaproteobacteria</taxon>
        <taxon>Hyphomicrobiales</taxon>
        <taxon>Methylocystaceae</taxon>
        <taxon>Methylocystis</taxon>
    </lineage>
</organism>
<dbReference type="Gene3D" id="3.40.50.150">
    <property type="entry name" value="Vaccinia Virus protein VP39"/>
    <property type="match status" value="1"/>
</dbReference>
<dbReference type="Proteomes" id="UP000309061">
    <property type="component" value="Chromosome"/>
</dbReference>
<reference evidence="2 3" key="1">
    <citation type="submission" date="2019-11" db="EMBL/GenBank/DDBJ databases">
        <title>The genome sequence of Methylocystis heyeri.</title>
        <authorList>
            <person name="Oshkin I.Y."/>
            <person name="Miroshnikov K."/>
            <person name="Dedysh S.N."/>
        </authorList>
    </citation>
    <scope>NUCLEOTIDE SEQUENCE [LARGE SCALE GENOMIC DNA]</scope>
    <source>
        <strain evidence="2 3">H2</strain>
    </source>
</reference>
<dbReference type="Pfam" id="PF13649">
    <property type="entry name" value="Methyltransf_25"/>
    <property type="match status" value="1"/>
</dbReference>
<sequence>MDQPAAVGFFQVWDTYAKVVAANYMFHRELGEAIKAALRAHFGDRSFSMLDLGCGDAATLAPLLVGLPLKSYQGADLSEAALKLAGKNLSGLSCPVDLIEADFMEALSRAPAQDVIYSSFAVHHLTTERKAEFFRLAAQRLNPNGLLVLVDVAREEGQSLPAYHDSYCAWLRDTMVALSREEADQICDHLVNNDLPEPYSLLAAQAEAAGLKPLPGSVPHKWHRLMLFAPR</sequence>
<name>A0A6B8K9G5_9HYPH</name>
<keyword evidence="3" id="KW-1185">Reference proteome</keyword>
<evidence type="ECO:0000259" key="1">
    <source>
        <dbReference type="Pfam" id="PF13649"/>
    </source>
</evidence>
<dbReference type="CDD" id="cd02440">
    <property type="entry name" value="AdoMet_MTases"/>
    <property type="match status" value="1"/>
</dbReference>
<dbReference type="GO" id="GO:0032259">
    <property type="term" value="P:methylation"/>
    <property type="evidence" value="ECO:0007669"/>
    <property type="project" value="UniProtKB-KW"/>
</dbReference>
<gene>
    <name evidence="2" type="ORF">H2LOC_001565</name>
</gene>
<dbReference type="AlphaFoldDB" id="A0A6B8K9G5"/>
<dbReference type="RefSeq" id="WP_136494791.1">
    <property type="nucleotide sequence ID" value="NZ_CP046052.1"/>
</dbReference>
<protein>
    <submittedName>
        <fullName evidence="2">Methyltransferase domain-containing protein</fullName>
    </submittedName>
</protein>
<dbReference type="SUPFAM" id="SSF53335">
    <property type="entry name" value="S-adenosyl-L-methionine-dependent methyltransferases"/>
    <property type="match status" value="1"/>
</dbReference>
<proteinExistence type="predicted"/>
<dbReference type="InterPro" id="IPR041698">
    <property type="entry name" value="Methyltransf_25"/>
</dbReference>
<dbReference type="InterPro" id="IPR029063">
    <property type="entry name" value="SAM-dependent_MTases_sf"/>
</dbReference>
<dbReference type="OrthoDB" id="552816at2"/>
<accession>A0A6B8K9G5</accession>
<dbReference type="GO" id="GO:0008168">
    <property type="term" value="F:methyltransferase activity"/>
    <property type="evidence" value="ECO:0007669"/>
    <property type="project" value="UniProtKB-KW"/>
</dbReference>
<evidence type="ECO:0000313" key="2">
    <source>
        <dbReference type="EMBL" id="QGM44489.1"/>
    </source>
</evidence>
<dbReference type="KEGG" id="mhey:H2LOC_001565"/>
<keyword evidence="2" id="KW-0489">Methyltransferase</keyword>
<evidence type="ECO:0000313" key="3">
    <source>
        <dbReference type="Proteomes" id="UP000309061"/>
    </source>
</evidence>
<dbReference type="EMBL" id="CP046052">
    <property type="protein sequence ID" value="QGM44489.1"/>
    <property type="molecule type" value="Genomic_DNA"/>
</dbReference>